<dbReference type="Proteomes" id="UP000256779">
    <property type="component" value="Unassembled WGS sequence"/>
</dbReference>
<keyword evidence="1" id="KW-0175">Coiled coil</keyword>
<name>A0A3D9L655_MARFU</name>
<proteinExistence type="predicted"/>
<keyword evidence="3" id="KW-1185">Reference proteome</keyword>
<organism evidence="2 3">
    <name type="scientific">Marinoscillum furvescens DSM 4134</name>
    <dbReference type="NCBI Taxonomy" id="1122208"/>
    <lineage>
        <taxon>Bacteria</taxon>
        <taxon>Pseudomonadati</taxon>
        <taxon>Bacteroidota</taxon>
        <taxon>Cytophagia</taxon>
        <taxon>Cytophagales</taxon>
        <taxon>Reichenbachiellaceae</taxon>
        <taxon>Marinoscillum</taxon>
    </lineage>
</organism>
<evidence type="ECO:0000256" key="1">
    <source>
        <dbReference type="SAM" id="Coils"/>
    </source>
</evidence>
<sequence>MHMTPNTCDTSTQPEQFEALECALKIHNHLMDQLIRRPSQSLSRHVRNLQCHIEELELELNLTKITDSSGKPIHQMFEDADTP</sequence>
<evidence type="ECO:0000313" key="2">
    <source>
        <dbReference type="EMBL" id="REE00458.1"/>
    </source>
</evidence>
<gene>
    <name evidence="2" type="ORF">C7460_10579</name>
</gene>
<dbReference type="EMBL" id="QREG01000005">
    <property type="protein sequence ID" value="REE00458.1"/>
    <property type="molecule type" value="Genomic_DNA"/>
</dbReference>
<reference evidence="2 3" key="1">
    <citation type="submission" date="2018-07" db="EMBL/GenBank/DDBJ databases">
        <title>Genomic Encyclopedia of Type Strains, Phase IV (KMG-IV): sequencing the most valuable type-strain genomes for metagenomic binning, comparative biology and taxonomic classification.</title>
        <authorList>
            <person name="Goeker M."/>
        </authorList>
    </citation>
    <scope>NUCLEOTIDE SEQUENCE [LARGE SCALE GENOMIC DNA]</scope>
    <source>
        <strain evidence="2 3">DSM 4134</strain>
    </source>
</reference>
<dbReference type="AlphaFoldDB" id="A0A3D9L655"/>
<accession>A0A3D9L655</accession>
<protein>
    <submittedName>
        <fullName evidence="2">Uncharacterized protein</fullName>
    </submittedName>
</protein>
<feature type="coiled-coil region" evidence="1">
    <location>
        <begin position="39"/>
        <end position="66"/>
    </location>
</feature>
<comment type="caution">
    <text evidence="2">The sequence shown here is derived from an EMBL/GenBank/DDBJ whole genome shotgun (WGS) entry which is preliminary data.</text>
</comment>
<evidence type="ECO:0000313" key="3">
    <source>
        <dbReference type="Proteomes" id="UP000256779"/>
    </source>
</evidence>